<feature type="signal peptide" evidence="7">
    <location>
        <begin position="1"/>
        <end position="19"/>
    </location>
</feature>
<name>Q6A1I1_SUBDO</name>
<keyword evidence="7" id="KW-0732">Signal</keyword>
<feature type="domain" description="Cathepsin propeptide inhibitor" evidence="9">
    <location>
        <begin position="35"/>
        <end position="91"/>
    </location>
</feature>
<dbReference type="InterPro" id="IPR013128">
    <property type="entry name" value="Peptidase_C1A"/>
</dbReference>
<dbReference type="PROSITE" id="PS00640">
    <property type="entry name" value="THIOL_PROTEASE_ASN"/>
    <property type="match status" value="1"/>
</dbReference>
<gene>
    <name evidence="10" type="primary">cat-H</name>
</gene>
<keyword evidence="4" id="KW-0788">Thiol protease</keyword>
<feature type="domain" description="Peptidase C1A papain C-terminal" evidence="8">
    <location>
        <begin position="118"/>
        <end position="334"/>
    </location>
</feature>
<dbReference type="PROSITE" id="PS00639">
    <property type="entry name" value="THIOL_PROTEASE_HIS"/>
    <property type="match status" value="1"/>
</dbReference>
<dbReference type="SMART" id="SM00848">
    <property type="entry name" value="Inhibitor_I29"/>
    <property type="match status" value="1"/>
</dbReference>
<dbReference type="GO" id="GO:0006508">
    <property type="term" value="P:proteolysis"/>
    <property type="evidence" value="ECO:0007669"/>
    <property type="project" value="UniProtKB-KW"/>
</dbReference>
<proteinExistence type="evidence at transcript level"/>
<evidence type="ECO:0000259" key="9">
    <source>
        <dbReference type="SMART" id="SM00848"/>
    </source>
</evidence>
<protein>
    <submittedName>
        <fullName evidence="10">Cathepsin H</fullName>
    </submittedName>
</protein>
<evidence type="ECO:0000259" key="8">
    <source>
        <dbReference type="SMART" id="SM00645"/>
    </source>
</evidence>
<dbReference type="PROSITE" id="PS00139">
    <property type="entry name" value="THIOL_PROTEASE_CYS"/>
    <property type="match status" value="1"/>
</dbReference>
<dbReference type="InterPro" id="IPR000169">
    <property type="entry name" value="Pept_cys_AS"/>
</dbReference>
<feature type="chain" id="PRO_5018734356" evidence="7">
    <location>
        <begin position="20"/>
        <end position="335"/>
    </location>
</feature>
<dbReference type="GO" id="GO:0008234">
    <property type="term" value="F:cysteine-type peptidase activity"/>
    <property type="evidence" value="ECO:0007669"/>
    <property type="project" value="UniProtKB-KW"/>
</dbReference>
<dbReference type="EMBL" id="AJ784223">
    <property type="protein sequence ID" value="CAH04631.1"/>
    <property type="molecule type" value="mRNA"/>
</dbReference>
<dbReference type="PANTHER" id="PTHR12411">
    <property type="entry name" value="CYSTEINE PROTEASE FAMILY C1-RELATED"/>
    <property type="match status" value="1"/>
</dbReference>
<dbReference type="InterPro" id="IPR039417">
    <property type="entry name" value="Peptidase_C1A_papain-like"/>
</dbReference>
<dbReference type="PRINTS" id="PR00705">
    <property type="entry name" value="PAPAIN"/>
</dbReference>
<evidence type="ECO:0000256" key="4">
    <source>
        <dbReference type="ARBA" id="ARBA00022807"/>
    </source>
</evidence>
<dbReference type="InterPro" id="IPR025661">
    <property type="entry name" value="Pept_asp_AS"/>
</dbReference>
<evidence type="ECO:0000256" key="5">
    <source>
        <dbReference type="ARBA" id="ARBA00023145"/>
    </source>
</evidence>
<evidence type="ECO:0000256" key="1">
    <source>
        <dbReference type="ARBA" id="ARBA00008455"/>
    </source>
</evidence>
<dbReference type="SMART" id="SM00645">
    <property type="entry name" value="Pept_C1"/>
    <property type="match status" value="1"/>
</dbReference>
<dbReference type="InterPro" id="IPR038765">
    <property type="entry name" value="Papain-like_cys_pep_sf"/>
</dbReference>
<evidence type="ECO:0000313" key="10">
    <source>
        <dbReference type="EMBL" id="CAH04631.1"/>
    </source>
</evidence>
<reference evidence="10" key="2">
    <citation type="submission" date="2004-07" db="EMBL/GenBank/DDBJ databases">
        <authorList>
            <person name="Mueller W.E.G."/>
        </authorList>
    </citation>
    <scope>NUCLEOTIDE SEQUENCE</scope>
</reference>
<evidence type="ECO:0000256" key="7">
    <source>
        <dbReference type="SAM" id="SignalP"/>
    </source>
</evidence>
<evidence type="ECO:0000256" key="3">
    <source>
        <dbReference type="ARBA" id="ARBA00022801"/>
    </source>
</evidence>
<keyword evidence="3" id="KW-0378">Hydrolase</keyword>
<keyword evidence="2" id="KW-0645">Protease</keyword>
<accession>Q6A1I1</accession>
<evidence type="ECO:0000256" key="6">
    <source>
        <dbReference type="ARBA" id="ARBA00023157"/>
    </source>
</evidence>
<dbReference type="SUPFAM" id="SSF54001">
    <property type="entry name" value="Cysteine proteinases"/>
    <property type="match status" value="1"/>
</dbReference>
<dbReference type="Gene3D" id="3.90.70.10">
    <property type="entry name" value="Cysteine proteinases"/>
    <property type="match status" value="1"/>
</dbReference>
<dbReference type="CDD" id="cd02248">
    <property type="entry name" value="Peptidase_C1A"/>
    <property type="match status" value="1"/>
</dbReference>
<evidence type="ECO:0000256" key="2">
    <source>
        <dbReference type="ARBA" id="ARBA00022670"/>
    </source>
</evidence>
<comment type="similarity">
    <text evidence="1">Belongs to the peptidase C1 family.</text>
</comment>
<sequence>MSAMKLFLGLCVLVHVCSAFIPLVLPIPGLYEDYFKEWQEKHGKVYSTEEESQSRLKVFMKNVIYIDNHNKQGHSYELEVNEYADMTLDEFKDQYLMEPQHCSATHSLKSDPPKYRDPPKAIDWRSKGAVTPVKNQGQCGSCWTFSTTGCLESHHFLKTGQLVSLSEQQLVDCAQAFNNNGCNGGLPSQAFEYIHYNGGLDSEESYPYRAHDEKCHFVPSEVSATVSNVVNITSKDEMQLYNAVGTVGPVSIAYDVSADFRFYKKGVYKSKECKTDPEHVNHAVLAVGYNTTESGEDYWIVKNSWGTKFGINGYFWIARGENMCGLADCASYPIV</sequence>
<dbReference type="Pfam" id="PF08246">
    <property type="entry name" value="Inhibitor_I29"/>
    <property type="match status" value="1"/>
</dbReference>
<keyword evidence="5" id="KW-0865">Zymogen</keyword>
<dbReference type="InterPro" id="IPR025660">
    <property type="entry name" value="Pept_his_AS"/>
</dbReference>
<dbReference type="FunFam" id="3.90.70.10:FF:000039">
    <property type="entry name" value="Cysteine proteinase 2, putative"/>
    <property type="match status" value="1"/>
</dbReference>
<reference evidence="10" key="1">
    <citation type="journal article" date="2003" name="Microsc. Res. Tech.">
        <title>Biochemistry and cell biology of silica formation in sponges.</title>
        <authorList>
            <person name="Muller W.E."/>
            <person name="Krasko A."/>
            <person name="Le Pennec G."/>
            <person name="Schroder H.C."/>
        </authorList>
    </citation>
    <scope>NUCLEOTIDE SEQUENCE</scope>
</reference>
<dbReference type="InterPro" id="IPR013201">
    <property type="entry name" value="Prot_inhib_I29"/>
</dbReference>
<dbReference type="AlphaFoldDB" id="Q6A1I1"/>
<keyword evidence="6" id="KW-1015">Disulfide bond</keyword>
<dbReference type="InterPro" id="IPR000668">
    <property type="entry name" value="Peptidase_C1A_C"/>
</dbReference>
<dbReference type="MEROPS" id="I29.003"/>
<organism evidence="10">
    <name type="scientific">Suberites domuncula</name>
    <name type="common">Sponge</name>
    <dbReference type="NCBI Taxonomy" id="55567"/>
    <lineage>
        <taxon>Eukaryota</taxon>
        <taxon>Metazoa</taxon>
        <taxon>Porifera</taxon>
        <taxon>Demospongiae</taxon>
        <taxon>Heteroscleromorpha</taxon>
        <taxon>Suberitida</taxon>
        <taxon>Suberitidae</taxon>
        <taxon>Suberites</taxon>
    </lineage>
</organism>
<dbReference type="Pfam" id="PF00112">
    <property type="entry name" value="Peptidase_C1"/>
    <property type="match status" value="1"/>
</dbReference>